<organism evidence="1 2">
    <name type="scientific">Elysia marginata</name>
    <dbReference type="NCBI Taxonomy" id="1093978"/>
    <lineage>
        <taxon>Eukaryota</taxon>
        <taxon>Metazoa</taxon>
        <taxon>Spiralia</taxon>
        <taxon>Lophotrochozoa</taxon>
        <taxon>Mollusca</taxon>
        <taxon>Gastropoda</taxon>
        <taxon>Heterobranchia</taxon>
        <taxon>Euthyneura</taxon>
        <taxon>Panpulmonata</taxon>
        <taxon>Sacoglossa</taxon>
        <taxon>Placobranchoidea</taxon>
        <taxon>Plakobranchidae</taxon>
        <taxon>Elysia</taxon>
    </lineage>
</organism>
<reference evidence="1 2" key="1">
    <citation type="journal article" date="2021" name="Elife">
        <title>Chloroplast acquisition without the gene transfer in kleptoplastic sea slugs, Plakobranchus ocellatus.</title>
        <authorList>
            <person name="Maeda T."/>
            <person name="Takahashi S."/>
            <person name="Yoshida T."/>
            <person name="Shimamura S."/>
            <person name="Takaki Y."/>
            <person name="Nagai Y."/>
            <person name="Toyoda A."/>
            <person name="Suzuki Y."/>
            <person name="Arimoto A."/>
            <person name="Ishii H."/>
            <person name="Satoh N."/>
            <person name="Nishiyama T."/>
            <person name="Hasebe M."/>
            <person name="Maruyama T."/>
            <person name="Minagawa J."/>
            <person name="Obokata J."/>
            <person name="Shigenobu S."/>
        </authorList>
    </citation>
    <scope>NUCLEOTIDE SEQUENCE [LARGE SCALE GENOMIC DNA]</scope>
</reference>
<protein>
    <submittedName>
        <fullName evidence="1">Uncharacterized protein</fullName>
    </submittedName>
</protein>
<dbReference type="AlphaFoldDB" id="A0AAV4K0C1"/>
<sequence length="96" mass="10262">MSSQTAHCAGHSAPVVVAGVRRPRSQYTQGGDIILLLYYVEVGGAVSSSGQVDHRTMATSGHCHNVMTNNGHNNNGNNNTRIISVCWQTRLVPISC</sequence>
<gene>
    <name evidence="1" type="ORF">ElyMa_005236100</name>
</gene>
<comment type="caution">
    <text evidence="1">The sequence shown here is derived from an EMBL/GenBank/DDBJ whole genome shotgun (WGS) entry which is preliminary data.</text>
</comment>
<name>A0AAV4K0C1_9GAST</name>
<proteinExistence type="predicted"/>
<dbReference type="EMBL" id="BMAT01010451">
    <property type="protein sequence ID" value="GFS27071.1"/>
    <property type="molecule type" value="Genomic_DNA"/>
</dbReference>
<evidence type="ECO:0000313" key="2">
    <source>
        <dbReference type="Proteomes" id="UP000762676"/>
    </source>
</evidence>
<accession>A0AAV4K0C1</accession>
<dbReference type="Proteomes" id="UP000762676">
    <property type="component" value="Unassembled WGS sequence"/>
</dbReference>
<evidence type="ECO:0000313" key="1">
    <source>
        <dbReference type="EMBL" id="GFS27071.1"/>
    </source>
</evidence>
<keyword evidence="2" id="KW-1185">Reference proteome</keyword>